<name>A0A4R5QGW4_9PROT</name>
<comment type="caution">
    <text evidence="3">The sequence shown here is derived from an EMBL/GenBank/DDBJ whole genome shotgun (WGS) entry which is preliminary data.</text>
</comment>
<evidence type="ECO:0008006" key="5">
    <source>
        <dbReference type="Google" id="ProtNLM"/>
    </source>
</evidence>
<reference evidence="3 4" key="1">
    <citation type="journal article" date="2016" name="J. Microbiol.">
        <title>Dankookia rubra gen. nov., sp. nov., an alphaproteobacterium isolated from sediment of a shallow stream.</title>
        <authorList>
            <person name="Kim W.H."/>
            <person name="Kim D.H."/>
            <person name="Kang K."/>
            <person name="Ahn T.Y."/>
        </authorList>
    </citation>
    <scope>NUCLEOTIDE SEQUENCE [LARGE SCALE GENOMIC DNA]</scope>
    <source>
        <strain evidence="3 4">JCM30602</strain>
    </source>
</reference>
<feature type="region of interest" description="Disordered" evidence="1">
    <location>
        <begin position="51"/>
        <end position="107"/>
    </location>
</feature>
<gene>
    <name evidence="3" type="ORF">E2C06_14960</name>
</gene>
<proteinExistence type="predicted"/>
<dbReference type="Proteomes" id="UP000295096">
    <property type="component" value="Unassembled WGS sequence"/>
</dbReference>
<organism evidence="3 4">
    <name type="scientific">Dankookia rubra</name>
    <dbReference type="NCBI Taxonomy" id="1442381"/>
    <lineage>
        <taxon>Bacteria</taxon>
        <taxon>Pseudomonadati</taxon>
        <taxon>Pseudomonadota</taxon>
        <taxon>Alphaproteobacteria</taxon>
        <taxon>Acetobacterales</taxon>
        <taxon>Roseomonadaceae</taxon>
        <taxon>Dankookia</taxon>
    </lineage>
</organism>
<feature type="signal peptide" evidence="2">
    <location>
        <begin position="1"/>
        <end position="34"/>
    </location>
</feature>
<evidence type="ECO:0000313" key="3">
    <source>
        <dbReference type="EMBL" id="TDH61831.1"/>
    </source>
</evidence>
<dbReference type="OrthoDB" id="7284929at2"/>
<sequence length="177" mass="18925">MLRYDGMGCTPASTGRSFLALLCLLSLAGCQAMNQVTALDRFFEPERFGAKPAPARAARPPSPAQPAPAPARVPEPAPTVVAMEPLPDPAPVSAAQRPPAPAPVAPADPEAALRQTVRQHPWLTRFWSELRPTEQARIARQLPAAEDLPGTWDSMGLADRARLVSPASEERRWAGGP</sequence>
<feature type="chain" id="PRO_5020741046" description="DUF3106 domain-containing protein" evidence="2">
    <location>
        <begin position="35"/>
        <end position="177"/>
    </location>
</feature>
<protein>
    <recommendedName>
        <fullName evidence="5">DUF3106 domain-containing protein</fullName>
    </recommendedName>
</protein>
<keyword evidence="4" id="KW-1185">Reference proteome</keyword>
<feature type="compositionally biased region" description="Pro residues" evidence="1">
    <location>
        <begin position="60"/>
        <end position="77"/>
    </location>
</feature>
<dbReference type="AlphaFoldDB" id="A0A4R5QGW4"/>
<accession>A0A4R5QGW4</accession>
<dbReference type="RefSeq" id="WP_133289410.1">
    <property type="nucleotide sequence ID" value="NZ_SMSJ01000017.1"/>
</dbReference>
<evidence type="ECO:0000313" key="4">
    <source>
        <dbReference type="Proteomes" id="UP000295096"/>
    </source>
</evidence>
<keyword evidence="2" id="KW-0732">Signal</keyword>
<evidence type="ECO:0000256" key="2">
    <source>
        <dbReference type="SAM" id="SignalP"/>
    </source>
</evidence>
<dbReference type="PROSITE" id="PS51257">
    <property type="entry name" value="PROKAR_LIPOPROTEIN"/>
    <property type="match status" value="1"/>
</dbReference>
<dbReference type="EMBL" id="SMSJ01000017">
    <property type="protein sequence ID" value="TDH61831.1"/>
    <property type="molecule type" value="Genomic_DNA"/>
</dbReference>
<evidence type="ECO:0000256" key="1">
    <source>
        <dbReference type="SAM" id="MobiDB-lite"/>
    </source>
</evidence>